<dbReference type="EMBL" id="JPKZ01002331">
    <property type="protein sequence ID" value="KHN77363.1"/>
    <property type="molecule type" value="Genomic_DNA"/>
</dbReference>
<dbReference type="Proteomes" id="UP000031036">
    <property type="component" value="Unassembled WGS sequence"/>
</dbReference>
<dbReference type="AlphaFoldDB" id="A0A0B2V729"/>
<gene>
    <name evidence="1" type="ORF">Tcan_06167</name>
</gene>
<keyword evidence="2" id="KW-1185">Reference proteome</keyword>
<name>A0A0B2V729_TOXCA</name>
<accession>A0A0B2V729</accession>
<protein>
    <submittedName>
        <fullName evidence="1">Uncharacterized protein</fullName>
    </submittedName>
</protein>
<evidence type="ECO:0000313" key="1">
    <source>
        <dbReference type="EMBL" id="KHN77363.1"/>
    </source>
</evidence>
<proteinExistence type="predicted"/>
<sequence>MLADRGSRSALARGVVPRLHEHAERRGHRATCSSVRRLQCVVVHLSALIDASPSPVRHSEYIYCGNTCLVGSPSALRLPCWRTEAVEVLLREVSSRDYTNMPKGVAIVQRVLLCVVYNASSCI</sequence>
<evidence type="ECO:0000313" key="2">
    <source>
        <dbReference type="Proteomes" id="UP000031036"/>
    </source>
</evidence>
<reference evidence="1 2" key="1">
    <citation type="submission" date="2014-11" db="EMBL/GenBank/DDBJ databases">
        <title>Genetic blueprint of the zoonotic pathogen Toxocara canis.</title>
        <authorList>
            <person name="Zhu X.-Q."/>
            <person name="Korhonen P.K."/>
            <person name="Cai H."/>
            <person name="Young N.D."/>
            <person name="Nejsum P."/>
            <person name="von Samson-Himmelstjerna G."/>
            <person name="Boag P.R."/>
            <person name="Tan P."/>
            <person name="Li Q."/>
            <person name="Min J."/>
            <person name="Yang Y."/>
            <person name="Wang X."/>
            <person name="Fang X."/>
            <person name="Hall R.S."/>
            <person name="Hofmann A."/>
            <person name="Sternberg P.W."/>
            <person name="Jex A.R."/>
            <person name="Gasser R.B."/>
        </authorList>
    </citation>
    <scope>NUCLEOTIDE SEQUENCE [LARGE SCALE GENOMIC DNA]</scope>
    <source>
        <strain evidence="1">PN_DK_2014</strain>
    </source>
</reference>
<organism evidence="1 2">
    <name type="scientific">Toxocara canis</name>
    <name type="common">Canine roundworm</name>
    <dbReference type="NCBI Taxonomy" id="6265"/>
    <lineage>
        <taxon>Eukaryota</taxon>
        <taxon>Metazoa</taxon>
        <taxon>Ecdysozoa</taxon>
        <taxon>Nematoda</taxon>
        <taxon>Chromadorea</taxon>
        <taxon>Rhabditida</taxon>
        <taxon>Spirurina</taxon>
        <taxon>Ascaridomorpha</taxon>
        <taxon>Ascaridoidea</taxon>
        <taxon>Toxocaridae</taxon>
        <taxon>Toxocara</taxon>
    </lineage>
</organism>
<comment type="caution">
    <text evidence="1">The sequence shown here is derived from an EMBL/GenBank/DDBJ whole genome shotgun (WGS) entry which is preliminary data.</text>
</comment>